<protein>
    <submittedName>
        <fullName evidence="1">Uncharacterized protein</fullName>
    </submittedName>
</protein>
<dbReference type="Proteomes" id="UP000636800">
    <property type="component" value="Chromosome 1"/>
</dbReference>
<comment type="caution">
    <text evidence="1">The sequence shown here is derived from an EMBL/GenBank/DDBJ whole genome shotgun (WGS) entry which is preliminary data.</text>
</comment>
<dbReference type="GO" id="GO:0008930">
    <property type="term" value="F:methylthioadenosine nucleosidase activity"/>
    <property type="evidence" value="ECO:0007669"/>
    <property type="project" value="InterPro"/>
</dbReference>
<organism evidence="1 2">
    <name type="scientific">Vanilla planifolia</name>
    <name type="common">Vanilla</name>
    <dbReference type="NCBI Taxonomy" id="51239"/>
    <lineage>
        <taxon>Eukaryota</taxon>
        <taxon>Viridiplantae</taxon>
        <taxon>Streptophyta</taxon>
        <taxon>Embryophyta</taxon>
        <taxon>Tracheophyta</taxon>
        <taxon>Spermatophyta</taxon>
        <taxon>Magnoliopsida</taxon>
        <taxon>Liliopsida</taxon>
        <taxon>Asparagales</taxon>
        <taxon>Orchidaceae</taxon>
        <taxon>Vanilloideae</taxon>
        <taxon>Vanilleae</taxon>
        <taxon>Vanilla</taxon>
    </lineage>
</organism>
<dbReference type="OrthoDB" id="270970at2759"/>
<dbReference type="InterPro" id="IPR044580">
    <property type="entry name" value="MTAN"/>
</dbReference>
<gene>
    <name evidence="1" type="ORF">HPP92_002565</name>
</gene>
<name>A0A835VEM5_VANPL</name>
<proteinExistence type="predicted"/>
<dbReference type="EMBL" id="JADCNL010000001">
    <property type="protein sequence ID" value="KAG0497874.1"/>
    <property type="molecule type" value="Genomic_DNA"/>
</dbReference>
<dbReference type="PANTHER" id="PTHR46994">
    <property type="entry name" value="5'-METHYLTHIOADENOSINE/S-ADENOSYLHOMOCYSTEINE NUCLEOSIDASE 1"/>
    <property type="match status" value="1"/>
</dbReference>
<keyword evidence="2" id="KW-1185">Reference proteome</keyword>
<dbReference type="GO" id="GO:0019509">
    <property type="term" value="P:L-methionine salvage from methylthioadenosine"/>
    <property type="evidence" value="ECO:0007669"/>
    <property type="project" value="InterPro"/>
</dbReference>
<evidence type="ECO:0000313" key="1">
    <source>
        <dbReference type="EMBL" id="KAG0497874.1"/>
    </source>
</evidence>
<dbReference type="AlphaFoldDB" id="A0A835VEM5"/>
<sequence length="177" mass="19510">MQTALPSSTKFQLSEDHDGLLFFQHLWCYASIMALKPDLIINAGTAGGFKVWLVNISGDSLDMSPHDEGAILANDATLKDMGELQLLMCLCLSVPAIFVKARDRHRRRGEADGGGSCKPGRRHGRWIRRSPSCAILERTDRASIQSCISLGLLAKPVVVHVRFFYRLGHTGLSSETM</sequence>
<dbReference type="PANTHER" id="PTHR46994:SF1">
    <property type="entry name" value="5'-METHYLTHIOADENOSINE NUCLEOSIDASE"/>
    <property type="match status" value="1"/>
</dbReference>
<accession>A0A835VEM5</accession>
<reference evidence="1 2" key="1">
    <citation type="journal article" date="2020" name="Nat. Food">
        <title>A phased Vanilla planifolia genome enables genetic improvement of flavour and production.</title>
        <authorList>
            <person name="Hasing T."/>
            <person name="Tang H."/>
            <person name="Brym M."/>
            <person name="Khazi F."/>
            <person name="Huang T."/>
            <person name="Chambers A.H."/>
        </authorList>
    </citation>
    <scope>NUCLEOTIDE SEQUENCE [LARGE SCALE GENOMIC DNA]</scope>
    <source>
        <tissue evidence="1">Leaf</tissue>
    </source>
</reference>
<evidence type="ECO:0000313" key="2">
    <source>
        <dbReference type="Proteomes" id="UP000636800"/>
    </source>
</evidence>